<protein>
    <submittedName>
        <fullName evidence="2">Uncharacterized protein</fullName>
    </submittedName>
</protein>
<accession>A0A3M6F5Z1</accession>
<proteinExistence type="predicted"/>
<keyword evidence="1" id="KW-0812">Transmembrane</keyword>
<dbReference type="AlphaFoldDB" id="A0A3M6F5Z1"/>
<organism evidence="2 3">
    <name type="scientific">Pseudomonas caricapapayae</name>
    <dbReference type="NCBI Taxonomy" id="46678"/>
    <lineage>
        <taxon>Bacteria</taxon>
        <taxon>Pseudomonadati</taxon>
        <taxon>Pseudomonadota</taxon>
        <taxon>Gammaproteobacteria</taxon>
        <taxon>Pseudomonadales</taxon>
        <taxon>Pseudomonadaceae</taxon>
        <taxon>Pseudomonas</taxon>
    </lineage>
</organism>
<dbReference type="RefSeq" id="WP_024661800.1">
    <property type="nucleotide sequence ID" value="NZ_RBUY01000084.1"/>
</dbReference>
<keyword evidence="1" id="KW-1133">Transmembrane helix</keyword>
<keyword evidence="1" id="KW-0472">Membrane</keyword>
<reference evidence="2 3" key="1">
    <citation type="submission" date="2018-08" db="EMBL/GenBank/DDBJ databases">
        <title>Recombination of ecologically and evolutionarily significant loci maintains genetic cohesion in the Pseudomonas syringae species complex.</title>
        <authorList>
            <person name="Dillon M."/>
            <person name="Thakur S."/>
            <person name="Almeida R.N.D."/>
            <person name="Weir B.S."/>
            <person name="Guttman D.S."/>
        </authorList>
    </citation>
    <scope>NUCLEOTIDE SEQUENCE [LARGE SCALE GENOMIC DNA]</scope>
    <source>
        <strain evidence="2 3">ICMP 7496</strain>
    </source>
</reference>
<dbReference type="EMBL" id="RBUY01000084">
    <property type="protein sequence ID" value="RMV75687.1"/>
    <property type="molecule type" value="Genomic_DNA"/>
</dbReference>
<feature type="transmembrane region" description="Helical" evidence="1">
    <location>
        <begin position="153"/>
        <end position="182"/>
    </location>
</feature>
<dbReference type="Proteomes" id="UP000269872">
    <property type="component" value="Unassembled WGS sequence"/>
</dbReference>
<feature type="transmembrane region" description="Helical" evidence="1">
    <location>
        <begin position="51"/>
        <end position="71"/>
    </location>
</feature>
<evidence type="ECO:0000313" key="2">
    <source>
        <dbReference type="EMBL" id="RMV75687.1"/>
    </source>
</evidence>
<evidence type="ECO:0000256" key="1">
    <source>
        <dbReference type="SAM" id="Phobius"/>
    </source>
</evidence>
<comment type="caution">
    <text evidence="2">The sequence shown here is derived from an EMBL/GenBank/DDBJ whole genome shotgun (WGS) entry which is preliminary data.</text>
</comment>
<evidence type="ECO:0000313" key="3">
    <source>
        <dbReference type="Proteomes" id="UP000269872"/>
    </source>
</evidence>
<gene>
    <name evidence="2" type="ORF">ALP05_01271</name>
</gene>
<feature type="transmembrane region" description="Helical" evidence="1">
    <location>
        <begin position="109"/>
        <end position="132"/>
    </location>
</feature>
<name>A0A3M6F5Z1_9PSED</name>
<feature type="transmembrane region" description="Helical" evidence="1">
    <location>
        <begin position="217"/>
        <end position="237"/>
    </location>
</feature>
<sequence>MFPYIAAYLLFAAVLAIFDHLSDRPLFVRSHSKHFPWKLNYSFRWWGAQEWWAAVTVISMCALLFLLFWYCVGGTLKRDAGQLLYVPIALGSTVIATRHFRIIEQFRANAWWITLLVALPTIGLGIFASAHADSYILNLTRVDASKFPLAQKALASLMLVSLWVFIGVVLLNVVVFLASILIASKTPTFIGSAKLDPVKSMAWKKHTPGRVDNRKRIMLIIIFGGSTTTATIAMSFLDYIGRHAEGALQETLIFSSFHLHPRDCGIPGWTPETWVALIDDSQAVLAEKTTKGYSFKTVKCEMQSNEALRRGMLDRLKRDDYQ</sequence>